<reference evidence="1 2" key="2">
    <citation type="journal article" date="2022" name="Mol. Ecol. Resour.">
        <title>The genomes of chicory, endive, great burdock and yacon provide insights into Asteraceae paleo-polyploidization history and plant inulin production.</title>
        <authorList>
            <person name="Fan W."/>
            <person name="Wang S."/>
            <person name="Wang H."/>
            <person name="Wang A."/>
            <person name="Jiang F."/>
            <person name="Liu H."/>
            <person name="Zhao H."/>
            <person name="Xu D."/>
            <person name="Zhang Y."/>
        </authorList>
    </citation>
    <scope>NUCLEOTIDE SEQUENCE [LARGE SCALE GENOMIC DNA]</scope>
    <source>
        <strain evidence="2">cv. Niubang</strain>
    </source>
</reference>
<keyword evidence="2" id="KW-1185">Reference proteome</keyword>
<dbReference type="Proteomes" id="UP001055879">
    <property type="component" value="Linkage Group LG03"/>
</dbReference>
<evidence type="ECO:0000313" key="1">
    <source>
        <dbReference type="EMBL" id="KAI3747167.1"/>
    </source>
</evidence>
<protein>
    <submittedName>
        <fullName evidence="1">Uncharacterized protein</fullName>
    </submittedName>
</protein>
<sequence>MKIKTFGRSERLLGQPKLQEKSPKPLEQWHGACSSRGRNNRLGQYNPHREVARMLGPRSHDMSMRSPDDMGLDDLSRLVGDFGSLEAGFWEPWGALLEI</sequence>
<evidence type="ECO:0000313" key="2">
    <source>
        <dbReference type="Proteomes" id="UP001055879"/>
    </source>
</evidence>
<dbReference type="EMBL" id="CM042049">
    <property type="protein sequence ID" value="KAI3747167.1"/>
    <property type="molecule type" value="Genomic_DNA"/>
</dbReference>
<name>A0ACB9DKV5_ARCLA</name>
<reference evidence="2" key="1">
    <citation type="journal article" date="2022" name="Mol. Ecol. Resour.">
        <title>The genomes of chicory, endive, great burdock and yacon provide insights into Asteraceae palaeo-polyploidization history and plant inulin production.</title>
        <authorList>
            <person name="Fan W."/>
            <person name="Wang S."/>
            <person name="Wang H."/>
            <person name="Wang A."/>
            <person name="Jiang F."/>
            <person name="Liu H."/>
            <person name="Zhao H."/>
            <person name="Xu D."/>
            <person name="Zhang Y."/>
        </authorList>
    </citation>
    <scope>NUCLEOTIDE SEQUENCE [LARGE SCALE GENOMIC DNA]</scope>
    <source>
        <strain evidence="2">cv. Niubang</strain>
    </source>
</reference>
<accession>A0ACB9DKV5</accession>
<comment type="caution">
    <text evidence="1">The sequence shown here is derived from an EMBL/GenBank/DDBJ whole genome shotgun (WGS) entry which is preliminary data.</text>
</comment>
<organism evidence="1 2">
    <name type="scientific">Arctium lappa</name>
    <name type="common">Greater burdock</name>
    <name type="synonym">Lappa major</name>
    <dbReference type="NCBI Taxonomy" id="4217"/>
    <lineage>
        <taxon>Eukaryota</taxon>
        <taxon>Viridiplantae</taxon>
        <taxon>Streptophyta</taxon>
        <taxon>Embryophyta</taxon>
        <taxon>Tracheophyta</taxon>
        <taxon>Spermatophyta</taxon>
        <taxon>Magnoliopsida</taxon>
        <taxon>eudicotyledons</taxon>
        <taxon>Gunneridae</taxon>
        <taxon>Pentapetalae</taxon>
        <taxon>asterids</taxon>
        <taxon>campanulids</taxon>
        <taxon>Asterales</taxon>
        <taxon>Asteraceae</taxon>
        <taxon>Carduoideae</taxon>
        <taxon>Cardueae</taxon>
        <taxon>Arctiinae</taxon>
        <taxon>Arctium</taxon>
    </lineage>
</organism>
<gene>
    <name evidence="1" type="ORF">L6452_09616</name>
</gene>
<proteinExistence type="predicted"/>